<dbReference type="VEuPathDB" id="FungiDB:AB675_6273"/>
<protein>
    <submittedName>
        <fullName evidence="2">Uncharacterized protein</fullName>
    </submittedName>
</protein>
<dbReference type="AlphaFoldDB" id="A0A0N1HZA3"/>
<evidence type="ECO:0000256" key="1">
    <source>
        <dbReference type="SAM" id="MobiDB-lite"/>
    </source>
</evidence>
<dbReference type="GeneID" id="28738432"/>
<evidence type="ECO:0000313" key="3">
    <source>
        <dbReference type="Proteomes" id="UP000038010"/>
    </source>
</evidence>
<dbReference type="Proteomes" id="UP000038010">
    <property type="component" value="Unassembled WGS sequence"/>
</dbReference>
<comment type="caution">
    <text evidence="2">The sequence shown here is derived from an EMBL/GenBank/DDBJ whole genome shotgun (WGS) entry which is preliminary data.</text>
</comment>
<evidence type="ECO:0000313" key="2">
    <source>
        <dbReference type="EMBL" id="KPI44060.1"/>
    </source>
</evidence>
<gene>
    <name evidence="2" type="ORF">AB675_6273</name>
</gene>
<sequence>MELCTLKELEIVEKMENLRNNPTQILKNIEALKKIGAQLPVPGDSGYHSLDESTFVNNERGRPLDPKLANSQTMSIDKSPDPYMDGPPAVQPPQRQRGLSSDESTAGKSPNNSEGESDRTDESQDPYKDGPPAVQPLHRQRGISPVRPTAGKSIKKAEGEPDRKRKRVIT</sequence>
<organism evidence="2 3">
    <name type="scientific">Cyphellophora attinorum</name>
    <dbReference type="NCBI Taxonomy" id="1664694"/>
    <lineage>
        <taxon>Eukaryota</taxon>
        <taxon>Fungi</taxon>
        <taxon>Dikarya</taxon>
        <taxon>Ascomycota</taxon>
        <taxon>Pezizomycotina</taxon>
        <taxon>Eurotiomycetes</taxon>
        <taxon>Chaetothyriomycetidae</taxon>
        <taxon>Chaetothyriales</taxon>
        <taxon>Cyphellophoraceae</taxon>
        <taxon>Cyphellophora</taxon>
    </lineage>
</organism>
<name>A0A0N1HZA3_9EURO</name>
<proteinExistence type="predicted"/>
<reference evidence="2 3" key="1">
    <citation type="submission" date="2015-06" db="EMBL/GenBank/DDBJ databases">
        <title>Draft genome of the ant-associated black yeast Phialophora attae CBS 131958.</title>
        <authorList>
            <person name="Moreno L.F."/>
            <person name="Stielow B.J."/>
            <person name="de Hoog S."/>
            <person name="Vicente V.A."/>
            <person name="Weiss V.A."/>
            <person name="de Vries M."/>
            <person name="Cruz L.M."/>
            <person name="Souza E.M."/>
        </authorList>
    </citation>
    <scope>NUCLEOTIDE SEQUENCE [LARGE SCALE GENOMIC DNA]</scope>
    <source>
        <strain evidence="2 3">CBS 131958</strain>
    </source>
</reference>
<keyword evidence="3" id="KW-1185">Reference proteome</keyword>
<accession>A0A0N1HZA3</accession>
<feature type="compositionally biased region" description="Polar residues" evidence="1">
    <location>
        <begin position="93"/>
        <end position="114"/>
    </location>
</feature>
<feature type="region of interest" description="Disordered" evidence="1">
    <location>
        <begin position="38"/>
        <end position="170"/>
    </location>
</feature>
<feature type="compositionally biased region" description="Basic and acidic residues" evidence="1">
    <location>
        <begin position="116"/>
        <end position="128"/>
    </location>
</feature>
<dbReference type="EMBL" id="LFJN01000004">
    <property type="protein sequence ID" value="KPI44060.1"/>
    <property type="molecule type" value="Genomic_DNA"/>
</dbReference>
<dbReference type="RefSeq" id="XP_018004023.1">
    <property type="nucleotide sequence ID" value="XM_018146552.1"/>
</dbReference>